<dbReference type="AlphaFoldDB" id="A0A0R3WQJ0"/>
<dbReference type="GO" id="GO:0035725">
    <property type="term" value="P:sodium ion transmembrane transport"/>
    <property type="evidence" value="ECO:0007669"/>
    <property type="project" value="TreeGrafter"/>
</dbReference>
<dbReference type="PANTHER" id="PTHR45689">
    <property type="entry name" value="I[[H]] CHANNEL, ISOFORM E"/>
    <property type="match status" value="1"/>
</dbReference>
<gene>
    <name evidence="3" type="ORF">TTAC_LOCUS3015</name>
</gene>
<dbReference type="WBParaSite" id="TTAC_0000303001-mRNA-1">
    <property type="protein sequence ID" value="TTAC_0000303001-mRNA-1"/>
    <property type="gene ID" value="TTAC_0000303001"/>
</dbReference>
<protein>
    <submittedName>
        <fullName evidence="5">Ion_trans_N domain-containing protein</fullName>
    </submittedName>
</protein>
<dbReference type="GO" id="GO:0005249">
    <property type="term" value="F:voltage-gated potassium channel activity"/>
    <property type="evidence" value="ECO:0007669"/>
    <property type="project" value="TreeGrafter"/>
</dbReference>
<feature type="region of interest" description="Disordered" evidence="1">
    <location>
        <begin position="1"/>
        <end position="23"/>
    </location>
</feature>
<evidence type="ECO:0000313" key="3">
    <source>
        <dbReference type="EMBL" id="VDM21748.1"/>
    </source>
</evidence>
<proteinExistence type="predicted"/>
<reference evidence="5" key="1">
    <citation type="submission" date="2017-02" db="UniProtKB">
        <authorList>
            <consortium name="WormBaseParasite"/>
        </authorList>
    </citation>
    <scope>IDENTIFICATION</scope>
</reference>
<name>A0A0R3WQJ0_HYDTA</name>
<feature type="region of interest" description="Disordered" evidence="1">
    <location>
        <begin position="199"/>
        <end position="237"/>
    </location>
</feature>
<sequence>MEIPCKPSSGESQCSSSHPVSVEKPLLHSIQSCTAEEDESELIDTTSALLSPIPKSDLLVNPPVAETNTTPQATRRIYKSRLHRSVTIGVGDEKDDEVGTTHSMTPSPHPLSSSQFRSRGMSQKTRWTSRIARLKSLQRSRTIDTRVNTVQWNPGSLLTSPDMDLKSNDARPTEYQPLHGSLNKLQKWLPDDGDSFVRLSKHPDCGPGSVASKEGRLDAGTQYYSPSSSMEMEQAPPTEMGAMNRKAKVSLNIPDAGRLATQSSDIASETAGASMPTEGQIPLNAAAMADGYVEELCDPSKQSTSSYLKEQFFAFFQPSDNKLAMKLFGSKSALNKEKRRQQQHGKWIIHPCSSFR</sequence>
<dbReference type="Pfam" id="PF08412">
    <property type="entry name" value="Ion_trans_N"/>
    <property type="match status" value="1"/>
</dbReference>
<dbReference type="InterPro" id="IPR013621">
    <property type="entry name" value="Ion_trans_N"/>
</dbReference>
<reference evidence="3 4" key="2">
    <citation type="submission" date="2018-11" db="EMBL/GenBank/DDBJ databases">
        <authorList>
            <consortium name="Pathogen Informatics"/>
        </authorList>
    </citation>
    <scope>NUCLEOTIDE SEQUENCE [LARGE SCALE GENOMIC DNA]</scope>
</reference>
<dbReference type="EMBL" id="UYWX01001804">
    <property type="protein sequence ID" value="VDM21748.1"/>
    <property type="molecule type" value="Genomic_DNA"/>
</dbReference>
<dbReference type="InterPro" id="IPR051413">
    <property type="entry name" value="K/Na_HCN_channel"/>
</dbReference>
<dbReference type="STRING" id="6205.A0A0R3WQJ0"/>
<feature type="compositionally biased region" description="Polar residues" evidence="1">
    <location>
        <begin position="100"/>
        <end position="127"/>
    </location>
</feature>
<feature type="compositionally biased region" description="Polar residues" evidence="1">
    <location>
        <begin position="222"/>
        <end position="231"/>
    </location>
</feature>
<evidence type="ECO:0000313" key="5">
    <source>
        <dbReference type="WBParaSite" id="TTAC_0000303001-mRNA-1"/>
    </source>
</evidence>
<organism evidence="5">
    <name type="scientific">Hydatigena taeniaeformis</name>
    <name type="common">Feline tapeworm</name>
    <name type="synonym">Taenia taeniaeformis</name>
    <dbReference type="NCBI Taxonomy" id="6205"/>
    <lineage>
        <taxon>Eukaryota</taxon>
        <taxon>Metazoa</taxon>
        <taxon>Spiralia</taxon>
        <taxon>Lophotrochozoa</taxon>
        <taxon>Platyhelminthes</taxon>
        <taxon>Cestoda</taxon>
        <taxon>Eucestoda</taxon>
        <taxon>Cyclophyllidea</taxon>
        <taxon>Taeniidae</taxon>
        <taxon>Hydatigera</taxon>
    </lineage>
</organism>
<evidence type="ECO:0000313" key="4">
    <source>
        <dbReference type="Proteomes" id="UP000274429"/>
    </source>
</evidence>
<evidence type="ECO:0000256" key="1">
    <source>
        <dbReference type="SAM" id="MobiDB-lite"/>
    </source>
</evidence>
<keyword evidence="4" id="KW-1185">Reference proteome</keyword>
<evidence type="ECO:0000259" key="2">
    <source>
        <dbReference type="Pfam" id="PF08412"/>
    </source>
</evidence>
<feature type="region of interest" description="Disordered" evidence="1">
    <location>
        <begin position="92"/>
        <end position="127"/>
    </location>
</feature>
<dbReference type="PANTHER" id="PTHR45689:SF5">
    <property type="entry name" value="I[[H]] CHANNEL, ISOFORM E"/>
    <property type="match status" value="1"/>
</dbReference>
<dbReference type="Proteomes" id="UP000274429">
    <property type="component" value="Unassembled WGS sequence"/>
</dbReference>
<feature type="compositionally biased region" description="Polar residues" evidence="1">
    <location>
        <begin position="9"/>
        <end position="19"/>
    </location>
</feature>
<dbReference type="OrthoDB" id="421226at2759"/>
<dbReference type="GO" id="GO:0098855">
    <property type="term" value="C:HCN channel complex"/>
    <property type="evidence" value="ECO:0007669"/>
    <property type="project" value="TreeGrafter"/>
</dbReference>
<feature type="domain" description="Ion transport N-terminal" evidence="2">
    <location>
        <begin position="314"/>
        <end position="355"/>
    </location>
</feature>
<accession>A0A0R3WQJ0</accession>
<dbReference type="GO" id="GO:0003254">
    <property type="term" value="P:regulation of membrane depolarization"/>
    <property type="evidence" value="ECO:0007669"/>
    <property type="project" value="TreeGrafter"/>
</dbReference>